<dbReference type="InterPro" id="IPR047324">
    <property type="entry name" value="LbH_gamma_CA-like"/>
</dbReference>
<dbReference type="InterPro" id="IPR001451">
    <property type="entry name" value="Hexapep"/>
</dbReference>
<dbReference type="AlphaFoldDB" id="A0AA46Q3V0"/>
<gene>
    <name evidence="1" type="ORF">OD459_01655</name>
</gene>
<dbReference type="CDD" id="cd04645">
    <property type="entry name" value="LbH_gamma_CA_like"/>
    <property type="match status" value="1"/>
</dbReference>
<reference evidence="1" key="1">
    <citation type="submission" date="2022-10" db="EMBL/GenBank/DDBJ databases">
        <title>Mechanism of multi-heavy metal repair in Cytobacillus Firmus M7.</title>
        <authorList>
            <person name="Li X."/>
            <person name="Yu C."/>
        </authorList>
    </citation>
    <scope>NUCLEOTIDE SEQUENCE</scope>
    <source>
        <strain evidence="1">M7</strain>
    </source>
</reference>
<proteinExistence type="predicted"/>
<dbReference type="Proteomes" id="UP001163104">
    <property type="component" value="Chromosome"/>
</dbReference>
<evidence type="ECO:0000313" key="1">
    <source>
        <dbReference type="EMBL" id="UYG95759.1"/>
    </source>
</evidence>
<dbReference type="InterPro" id="IPR050484">
    <property type="entry name" value="Transf_Hexapept/Carb_Anhydrase"/>
</dbReference>
<name>A0AA46Q3V0_CYTFI</name>
<dbReference type="RefSeq" id="WP_053071393.1">
    <property type="nucleotide sequence ID" value="NZ_CP107027.1"/>
</dbReference>
<dbReference type="PANTHER" id="PTHR13061">
    <property type="entry name" value="DYNACTIN SUBUNIT P25"/>
    <property type="match status" value="1"/>
</dbReference>
<dbReference type="Pfam" id="PF00132">
    <property type="entry name" value="Hexapep"/>
    <property type="match status" value="1"/>
</dbReference>
<dbReference type="Gene3D" id="2.160.10.10">
    <property type="entry name" value="Hexapeptide repeat proteins"/>
    <property type="match status" value="1"/>
</dbReference>
<protein>
    <submittedName>
        <fullName evidence="1">Gamma carbonic anhydrase family protein</fullName>
    </submittedName>
</protein>
<dbReference type="PANTHER" id="PTHR13061:SF29">
    <property type="entry name" value="GAMMA CARBONIC ANHYDRASE-LIKE 1, MITOCHONDRIAL-RELATED"/>
    <property type="match status" value="1"/>
</dbReference>
<accession>A0AA46Q3V0</accession>
<sequence>MIYDFEGMTPAVHESVFLAPNTYVIGNVKLEADVSIWFNTVLRGDNDSIKIGSGTNVQEGTMIHVDEGYPVSIGKNVTIGHNCVIHGCTIDDGALIGMGAIVLNGAHIKEGAVVAAGAVVGENKVIEKNTLAAGVPAKPLKPVNEELKVRIMEGAKFYQKNGVKFRRNGIVSELTSSV</sequence>
<dbReference type="EMBL" id="CP107027">
    <property type="protein sequence ID" value="UYG95759.1"/>
    <property type="molecule type" value="Genomic_DNA"/>
</dbReference>
<dbReference type="InterPro" id="IPR011004">
    <property type="entry name" value="Trimer_LpxA-like_sf"/>
</dbReference>
<dbReference type="SUPFAM" id="SSF51161">
    <property type="entry name" value="Trimeric LpxA-like enzymes"/>
    <property type="match status" value="1"/>
</dbReference>
<evidence type="ECO:0000313" key="2">
    <source>
        <dbReference type="Proteomes" id="UP001163104"/>
    </source>
</evidence>
<organism evidence="1 2">
    <name type="scientific">Cytobacillus firmus</name>
    <name type="common">Bacillus firmus</name>
    <dbReference type="NCBI Taxonomy" id="1399"/>
    <lineage>
        <taxon>Bacteria</taxon>
        <taxon>Bacillati</taxon>
        <taxon>Bacillota</taxon>
        <taxon>Bacilli</taxon>
        <taxon>Bacillales</taxon>
        <taxon>Bacillaceae</taxon>
        <taxon>Cytobacillus</taxon>
    </lineage>
</organism>